<accession>A0A090L606</accession>
<proteinExistence type="predicted"/>
<sequence>MKYFFSILINISFFIILITSTNTSVKVEKCSSDCESNVVEDFPKDPYKVKYYRYSLKSFYYCNNYSFFNEIDALNYYHYLYSNTTDDKQKYKPNGGTKKWTVYKLENRYLFREYSGKMYYFKNSFTAKINPKVWKNCSYKCYSENNFTEFKKKMVEELNMYRELHDANQLVYNETLAQEAQKIAEEKAQKGSHSHCDKNLPFGCLFGSLIHFNVGKMLYSMYNEFLSKYDFAADYVYRRYTPGLELIWKNVKQVGVGVAEDSLFGYVIFTFSSKITNDSSYYDNIFPVQNKYIQMYAKD</sequence>
<dbReference type="Pfam" id="PF00188">
    <property type="entry name" value="CAP"/>
    <property type="match status" value="1"/>
</dbReference>
<evidence type="ECO:0000313" key="3">
    <source>
        <dbReference type="EMBL" id="CEF63562.1"/>
    </source>
</evidence>
<dbReference type="Gene3D" id="3.40.33.10">
    <property type="entry name" value="CAP"/>
    <property type="match status" value="1"/>
</dbReference>
<organism evidence="3">
    <name type="scientific">Strongyloides ratti</name>
    <name type="common">Parasitic roundworm</name>
    <dbReference type="NCBI Taxonomy" id="34506"/>
    <lineage>
        <taxon>Eukaryota</taxon>
        <taxon>Metazoa</taxon>
        <taxon>Ecdysozoa</taxon>
        <taxon>Nematoda</taxon>
        <taxon>Chromadorea</taxon>
        <taxon>Rhabditida</taxon>
        <taxon>Tylenchina</taxon>
        <taxon>Panagrolaimomorpha</taxon>
        <taxon>Strongyloidoidea</taxon>
        <taxon>Strongyloididae</taxon>
        <taxon>Strongyloides</taxon>
    </lineage>
</organism>
<dbReference type="WBParaSite" id="SRAE_1000182300.1">
    <property type="protein sequence ID" value="SRAE_1000182300.1"/>
    <property type="gene ID" value="WBGene00258432"/>
</dbReference>
<protein>
    <submittedName>
        <fullName evidence="3 5">CAP domain-containing protein</fullName>
    </submittedName>
</protein>
<dbReference type="GeneID" id="36375927"/>
<evidence type="ECO:0000259" key="2">
    <source>
        <dbReference type="Pfam" id="PF00188"/>
    </source>
</evidence>
<reference evidence="3 4" key="1">
    <citation type="submission" date="2014-09" db="EMBL/GenBank/DDBJ databases">
        <authorList>
            <person name="Martin A.A."/>
        </authorList>
    </citation>
    <scope>NUCLEOTIDE SEQUENCE</scope>
    <source>
        <strain evidence="4">ED321</strain>
        <strain evidence="3">ED321 Heterogonic</strain>
    </source>
</reference>
<dbReference type="AlphaFoldDB" id="A0A090L606"/>
<dbReference type="InterPro" id="IPR014044">
    <property type="entry name" value="CAP_dom"/>
</dbReference>
<dbReference type="OrthoDB" id="337038at2759"/>
<keyword evidence="4" id="KW-1185">Reference proteome</keyword>
<dbReference type="WormBase" id="SRAE_1000182300">
    <property type="protein sequence ID" value="SRP11032"/>
    <property type="gene ID" value="WBGene00258432"/>
</dbReference>
<keyword evidence="1" id="KW-0732">Signal</keyword>
<evidence type="ECO:0000256" key="1">
    <source>
        <dbReference type="SAM" id="SignalP"/>
    </source>
</evidence>
<dbReference type="RefSeq" id="XP_024502764.1">
    <property type="nucleotide sequence ID" value="XM_024648825.1"/>
</dbReference>
<dbReference type="SUPFAM" id="SSF55797">
    <property type="entry name" value="PR-1-like"/>
    <property type="match status" value="1"/>
</dbReference>
<evidence type="ECO:0000313" key="4">
    <source>
        <dbReference type="Proteomes" id="UP000035682"/>
    </source>
</evidence>
<evidence type="ECO:0000313" key="6">
    <source>
        <dbReference type="WormBase" id="SRAE_1000182300"/>
    </source>
</evidence>
<dbReference type="Proteomes" id="UP000035682">
    <property type="component" value="Unplaced"/>
</dbReference>
<gene>
    <name evidence="3 5 6" type="ORF">SRAE_1000182300</name>
</gene>
<feature type="chain" id="PRO_5015030466" evidence="1">
    <location>
        <begin position="21"/>
        <end position="299"/>
    </location>
</feature>
<dbReference type="EMBL" id="LN609528">
    <property type="protein sequence ID" value="CEF63562.1"/>
    <property type="molecule type" value="Genomic_DNA"/>
</dbReference>
<dbReference type="CTD" id="36375927"/>
<feature type="signal peptide" evidence="1">
    <location>
        <begin position="1"/>
        <end position="20"/>
    </location>
</feature>
<name>A0A090L606_STRRB</name>
<feature type="domain" description="SCP" evidence="2">
    <location>
        <begin position="156"/>
        <end position="270"/>
    </location>
</feature>
<evidence type="ECO:0000313" key="5">
    <source>
        <dbReference type="WBParaSite" id="SRAE_1000182300.1"/>
    </source>
</evidence>
<dbReference type="InterPro" id="IPR035940">
    <property type="entry name" value="CAP_sf"/>
</dbReference>
<reference evidence="5" key="2">
    <citation type="submission" date="2020-12" db="UniProtKB">
        <authorList>
            <consortium name="WormBaseParasite"/>
        </authorList>
    </citation>
    <scope>IDENTIFICATION</scope>
</reference>